<feature type="region of interest" description="Disordered" evidence="6">
    <location>
        <begin position="550"/>
        <end position="577"/>
    </location>
</feature>
<proteinExistence type="predicted"/>
<evidence type="ECO:0000256" key="1">
    <source>
        <dbReference type="ARBA" id="ARBA00004651"/>
    </source>
</evidence>
<evidence type="ECO:0000256" key="6">
    <source>
        <dbReference type="SAM" id="MobiDB-lite"/>
    </source>
</evidence>
<feature type="transmembrane region" description="Helical" evidence="7">
    <location>
        <begin position="397"/>
        <end position="415"/>
    </location>
</feature>
<feature type="domain" description="ABC3 transporter permease C-terminal" evidence="8">
    <location>
        <begin position="263"/>
        <end position="379"/>
    </location>
</feature>
<feature type="compositionally biased region" description="Basic and acidic residues" evidence="6">
    <location>
        <begin position="565"/>
        <end position="577"/>
    </location>
</feature>
<evidence type="ECO:0000256" key="4">
    <source>
        <dbReference type="ARBA" id="ARBA00022989"/>
    </source>
</evidence>
<protein>
    <submittedName>
        <fullName evidence="9">ABC transporter, permease protein, putative</fullName>
    </submittedName>
</protein>
<dbReference type="AlphaFoldDB" id="A0AAC8Q3A8"/>
<feature type="transmembrane region" description="Helical" evidence="7">
    <location>
        <begin position="719"/>
        <end position="738"/>
    </location>
</feature>
<evidence type="ECO:0000256" key="7">
    <source>
        <dbReference type="SAM" id="Phobius"/>
    </source>
</evidence>
<keyword evidence="3 7" id="KW-0812">Transmembrane</keyword>
<evidence type="ECO:0000256" key="3">
    <source>
        <dbReference type="ARBA" id="ARBA00022692"/>
    </source>
</evidence>
<gene>
    <name evidence="9" type="ORF">AA314_02006</name>
</gene>
<dbReference type="Pfam" id="PF02687">
    <property type="entry name" value="FtsX"/>
    <property type="match status" value="2"/>
</dbReference>
<reference evidence="9 10" key="1">
    <citation type="submission" date="2015-05" db="EMBL/GenBank/DDBJ databases">
        <title>Genome assembly of Archangium gephyra DSM 2261.</title>
        <authorList>
            <person name="Sharma G."/>
            <person name="Subramanian S."/>
        </authorList>
    </citation>
    <scope>NUCLEOTIDE SEQUENCE [LARGE SCALE GENOMIC DNA]</scope>
    <source>
        <strain evidence="9 10">DSM 2261</strain>
    </source>
</reference>
<dbReference type="Proteomes" id="UP000035579">
    <property type="component" value="Chromosome"/>
</dbReference>
<feature type="domain" description="ABC3 transporter permease C-terminal" evidence="8">
    <location>
        <begin position="719"/>
        <end position="832"/>
    </location>
</feature>
<accession>A0AAC8Q3A8</accession>
<keyword evidence="4 7" id="KW-1133">Transmembrane helix</keyword>
<feature type="transmembrane region" description="Helical" evidence="7">
    <location>
        <begin position="354"/>
        <end position="376"/>
    </location>
</feature>
<dbReference type="InterPro" id="IPR003838">
    <property type="entry name" value="ABC3_permease_C"/>
</dbReference>
<dbReference type="KEGG" id="age:AA314_02006"/>
<comment type="subcellular location">
    <subcellularLocation>
        <location evidence="1">Cell membrane</location>
        <topology evidence="1">Multi-pass membrane protein</topology>
    </subcellularLocation>
</comment>
<dbReference type="EMBL" id="CP011509">
    <property type="protein sequence ID" value="AKJ00380.1"/>
    <property type="molecule type" value="Genomic_DNA"/>
</dbReference>
<feature type="transmembrane region" description="Helical" evidence="7">
    <location>
        <begin position="467"/>
        <end position="491"/>
    </location>
</feature>
<sequence>MRLLKMAWRQLRRDFAAGELRILLASLVLAVLAVTAIGFVTDRAERALALEANRLLGGDAVVLGDTPLDGVVREAAKAPGLRSTETQEMPSMIRVGSADDERLKLGELRALGEGFPLRGRFRIVETADGPEHDAQGVPERGSVWLSRAGADALDARLGDMIGIGESQLRLSALVVQEPDAAIDYFNIAPRVFLNLADLPATGLVQEGSRLRYRLVIAGEPDAVERFVRTAREGLARGQRLETVKDARPEMRSALDRADRFLSLAALVSVVLAAVAVAMAARRHSERHLSSTAVMRCLGASQRTLVATHGGELLLAGLIASTVGVVLAFLLQWLVGQWLSEALKMNIPAAGWVPAVQGYGVGLVVLLTFGAPPILALRRVPALRVLRRDLDRTEPSSWLVGLAGVAGLAALLWWKAGSAGLASAMLLGIVATLAVLAALAWGLISVVRRLRSRLRGSLRYGLANVSRRAATSVAQVSALGLGLMALLLLTFVRTDLLDRWQVALAKEAPNRFIVNVQEDQLEPVRAFMTGQGLPAPDLFPMVRGRLVAHNGEPVKAPPAESAPNTEDARQGQRRRDREYNLSSAATLRDDNRVTAGTFWGQQRLEKPELSVEEGFAKSMGWKLGDSVAFDIAGQRLEGTVTSLRKVEWESFRPNFIVLVSPGALAGYAASYITAMHVPPERTRFTAELVSRFPNLSVLDVDALLKQARSTADQVSTVVEVVFYFSLLAGLLVLMAAVSASQDERLLEGGVMRVLGGSRRQLRLAQASEFAAIGLLSGLTAAVAASILAGVIATQVFGLPWQADWRLVGVGGGLGVLAAVSAGMFATRRVLDAPPSVTLREVQG</sequence>
<evidence type="ECO:0000259" key="8">
    <source>
        <dbReference type="Pfam" id="PF02687"/>
    </source>
</evidence>
<feature type="transmembrane region" description="Helical" evidence="7">
    <location>
        <begin position="768"/>
        <end position="791"/>
    </location>
</feature>
<dbReference type="PANTHER" id="PTHR30287:SF1">
    <property type="entry name" value="INNER MEMBRANE PROTEIN"/>
    <property type="match status" value="1"/>
</dbReference>
<feature type="transmembrane region" description="Helical" evidence="7">
    <location>
        <begin position="260"/>
        <end position="280"/>
    </location>
</feature>
<dbReference type="PANTHER" id="PTHR30287">
    <property type="entry name" value="MEMBRANE COMPONENT OF PREDICTED ABC SUPERFAMILY METABOLITE UPTAKE TRANSPORTER"/>
    <property type="match status" value="1"/>
</dbReference>
<feature type="transmembrane region" description="Helical" evidence="7">
    <location>
        <begin position="312"/>
        <end position="334"/>
    </location>
</feature>
<name>A0AAC8Q3A8_9BACT</name>
<keyword evidence="2" id="KW-1003">Cell membrane</keyword>
<evidence type="ECO:0000313" key="9">
    <source>
        <dbReference type="EMBL" id="AKJ00380.1"/>
    </source>
</evidence>
<evidence type="ECO:0000313" key="10">
    <source>
        <dbReference type="Proteomes" id="UP000035579"/>
    </source>
</evidence>
<dbReference type="InterPro" id="IPR038766">
    <property type="entry name" value="Membrane_comp_ABC_pdt"/>
</dbReference>
<dbReference type="RefSeq" id="WP_047855223.1">
    <property type="nucleotide sequence ID" value="NZ_CP011509.1"/>
</dbReference>
<feature type="transmembrane region" description="Helical" evidence="7">
    <location>
        <begin position="421"/>
        <end position="446"/>
    </location>
</feature>
<organism evidence="9 10">
    <name type="scientific">Archangium gephyra</name>
    <dbReference type="NCBI Taxonomy" id="48"/>
    <lineage>
        <taxon>Bacteria</taxon>
        <taxon>Pseudomonadati</taxon>
        <taxon>Myxococcota</taxon>
        <taxon>Myxococcia</taxon>
        <taxon>Myxococcales</taxon>
        <taxon>Cystobacterineae</taxon>
        <taxon>Archangiaceae</taxon>
        <taxon>Archangium</taxon>
    </lineage>
</organism>
<evidence type="ECO:0000256" key="5">
    <source>
        <dbReference type="ARBA" id="ARBA00023136"/>
    </source>
</evidence>
<keyword evidence="5 7" id="KW-0472">Membrane</keyword>
<evidence type="ECO:0000256" key="2">
    <source>
        <dbReference type="ARBA" id="ARBA00022475"/>
    </source>
</evidence>
<feature type="transmembrane region" description="Helical" evidence="7">
    <location>
        <begin position="803"/>
        <end position="824"/>
    </location>
</feature>
<dbReference type="GO" id="GO:0005886">
    <property type="term" value="C:plasma membrane"/>
    <property type="evidence" value="ECO:0007669"/>
    <property type="project" value="UniProtKB-SubCell"/>
</dbReference>